<dbReference type="PROSITE" id="PS51379">
    <property type="entry name" value="4FE4S_FER_2"/>
    <property type="match status" value="2"/>
</dbReference>
<dbReference type="PANTHER" id="PTHR30176:SF3">
    <property type="entry name" value="FERREDOXIN-TYPE PROTEIN NAPH"/>
    <property type="match status" value="1"/>
</dbReference>
<evidence type="ECO:0000256" key="2">
    <source>
        <dbReference type="ARBA" id="ARBA00022485"/>
    </source>
</evidence>
<dbReference type="EMBL" id="CP008796">
    <property type="protein sequence ID" value="AIH03794.1"/>
    <property type="molecule type" value="Genomic_DNA"/>
</dbReference>
<evidence type="ECO:0000259" key="8">
    <source>
        <dbReference type="PROSITE" id="PS51379"/>
    </source>
</evidence>
<proteinExistence type="predicted"/>
<dbReference type="RefSeq" id="WP_038061200.1">
    <property type="nucleotide sequence ID" value="NZ_JQLF01000009.1"/>
</dbReference>
<dbReference type="PROSITE" id="PS00198">
    <property type="entry name" value="4FE4S_FER_1"/>
    <property type="match status" value="1"/>
</dbReference>
<evidence type="ECO:0000313" key="10">
    <source>
        <dbReference type="Proteomes" id="UP000028481"/>
    </source>
</evidence>
<keyword evidence="7" id="KW-1133">Transmembrane helix</keyword>
<dbReference type="OrthoDB" id="9806398at2"/>
<evidence type="ECO:0000256" key="7">
    <source>
        <dbReference type="SAM" id="Phobius"/>
    </source>
</evidence>
<dbReference type="Pfam" id="PF00037">
    <property type="entry name" value="Fer4"/>
    <property type="match status" value="1"/>
</dbReference>
<feature type="transmembrane region" description="Helical" evidence="7">
    <location>
        <begin position="185"/>
        <end position="206"/>
    </location>
</feature>
<dbReference type="Gene3D" id="3.30.70.20">
    <property type="match status" value="1"/>
</dbReference>
<reference evidence="9 10" key="1">
    <citation type="journal article" date="2015" name="Genome Announc.">
        <title>Genome Sequence of a Sulfate-Reducing Thermophilic Bacterium, Thermodesulfobacterium commune DSM 2178T (Phylum Thermodesulfobacteria).</title>
        <authorList>
            <person name="Bhatnagar S."/>
            <person name="Badger J.H."/>
            <person name="Madupu R."/>
            <person name="Khouri H.M."/>
            <person name="O'Connor E.M."/>
            <person name="Robb F.T."/>
            <person name="Ward N.L."/>
            <person name="Eisen J.A."/>
        </authorList>
    </citation>
    <scope>NUCLEOTIDE SEQUENCE [LARGE SCALE GENOMIC DNA]</scope>
    <source>
        <strain evidence="9 10">DSM 2178</strain>
    </source>
</reference>
<dbReference type="GO" id="GO:0051539">
    <property type="term" value="F:4 iron, 4 sulfur cluster binding"/>
    <property type="evidence" value="ECO:0007669"/>
    <property type="project" value="UniProtKB-KW"/>
</dbReference>
<dbReference type="AlphaFoldDB" id="A0A075WR58"/>
<feature type="transmembrane region" description="Helical" evidence="7">
    <location>
        <begin position="75"/>
        <end position="103"/>
    </location>
</feature>
<keyword evidence="7" id="KW-0472">Membrane</keyword>
<dbReference type="PANTHER" id="PTHR30176">
    <property type="entry name" value="FERREDOXIN-TYPE PROTEIN NAPH"/>
    <property type="match status" value="1"/>
</dbReference>
<keyword evidence="10" id="KW-1185">Reference proteome</keyword>
<dbReference type="InterPro" id="IPR017896">
    <property type="entry name" value="4Fe4S_Fe-S-bd"/>
</dbReference>
<dbReference type="Proteomes" id="UP000028481">
    <property type="component" value="Chromosome"/>
</dbReference>
<dbReference type="KEGG" id="tcm:HL41_02725"/>
<dbReference type="InterPro" id="IPR051684">
    <property type="entry name" value="Electron_Trans/Redox"/>
</dbReference>
<evidence type="ECO:0000256" key="4">
    <source>
        <dbReference type="ARBA" id="ARBA00022982"/>
    </source>
</evidence>
<feature type="transmembrane region" description="Helical" evidence="7">
    <location>
        <begin position="126"/>
        <end position="143"/>
    </location>
</feature>
<dbReference type="PaxDb" id="289377-HL41_02725"/>
<evidence type="ECO:0000256" key="3">
    <source>
        <dbReference type="ARBA" id="ARBA00022723"/>
    </source>
</evidence>
<feature type="domain" description="4Fe-4S ferredoxin-type" evidence="8">
    <location>
        <begin position="226"/>
        <end position="248"/>
    </location>
</feature>
<evidence type="ECO:0000256" key="6">
    <source>
        <dbReference type="ARBA" id="ARBA00023014"/>
    </source>
</evidence>
<dbReference type="Pfam" id="PF12801">
    <property type="entry name" value="Fer4_5"/>
    <property type="match status" value="1"/>
</dbReference>
<keyword evidence="2" id="KW-0004">4Fe-4S</keyword>
<keyword evidence="5" id="KW-0408">Iron</keyword>
<keyword evidence="4" id="KW-0249">Electron transport</keyword>
<evidence type="ECO:0000256" key="5">
    <source>
        <dbReference type="ARBA" id="ARBA00023004"/>
    </source>
</evidence>
<organism evidence="9 10">
    <name type="scientific">Thermodesulfobacterium commune DSM 2178</name>
    <dbReference type="NCBI Taxonomy" id="289377"/>
    <lineage>
        <taxon>Bacteria</taxon>
        <taxon>Pseudomonadati</taxon>
        <taxon>Thermodesulfobacteriota</taxon>
        <taxon>Thermodesulfobacteria</taxon>
        <taxon>Thermodesulfobacteriales</taxon>
        <taxon>Thermodesulfobacteriaceae</taxon>
        <taxon>Thermodesulfobacterium</taxon>
    </lineage>
</organism>
<dbReference type="eggNOG" id="COG0348">
    <property type="taxonomic scope" value="Bacteria"/>
</dbReference>
<dbReference type="SUPFAM" id="SSF54862">
    <property type="entry name" value="4Fe-4S ferredoxins"/>
    <property type="match status" value="1"/>
</dbReference>
<keyword evidence="3" id="KW-0479">Metal-binding</keyword>
<dbReference type="HOGENOM" id="CLU_033147_1_0_0"/>
<gene>
    <name evidence="9" type="ORF">HL41_02725</name>
</gene>
<dbReference type="GO" id="GO:0005886">
    <property type="term" value="C:plasma membrane"/>
    <property type="evidence" value="ECO:0007669"/>
    <property type="project" value="TreeGrafter"/>
</dbReference>
<evidence type="ECO:0000313" key="9">
    <source>
        <dbReference type="EMBL" id="AIH03794.1"/>
    </source>
</evidence>
<evidence type="ECO:0000256" key="1">
    <source>
        <dbReference type="ARBA" id="ARBA00022448"/>
    </source>
</evidence>
<dbReference type="STRING" id="289377.HL41_02725"/>
<accession>A0A075WR58</accession>
<dbReference type="GO" id="GO:0046872">
    <property type="term" value="F:metal ion binding"/>
    <property type="evidence" value="ECO:0007669"/>
    <property type="project" value="UniProtKB-KW"/>
</dbReference>
<sequence>MKRRVVQSISFFLHNGYLGFPFTKNLYTGPLKGLCAPGLNCYSCPASLFSCPLGVLQNLLSASRVLNWQVLLGPFLYVLGFFLIFGLTLGRFICGWVCPFGLFQDLIYKIPFFKIRLSLPKRSQKYLKHLMLIGLVFFIPLFLGDEIGYGILGFCKYLCPAGTLEAGYLNIIISSELWDYIGKLFYLKSAILLVFVFFVVIDYRFFCKNVCPLGLIYGLFNKVSFLRLNVNLNRCTHCKACEKICPVGLNPLEEINSVECIRCLNCVKICPHKAIYLEKGIYQNAISSSCSK</sequence>
<protein>
    <submittedName>
        <fullName evidence="9">4Fe-4S ferredoxin</fullName>
    </submittedName>
</protein>
<name>A0A075WR58_9BACT</name>
<keyword evidence="7" id="KW-0812">Transmembrane</keyword>
<keyword evidence="1" id="KW-0813">Transport</keyword>
<dbReference type="Pfam" id="PF12838">
    <property type="entry name" value="Fer4_7"/>
    <property type="match status" value="1"/>
</dbReference>
<dbReference type="InterPro" id="IPR017900">
    <property type="entry name" value="4Fe4S_Fe_S_CS"/>
</dbReference>
<feature type="domain" description="4Fe-4S ferredoxin-type" evidence="8">
    <location>
        <begin position="251"/>
        <end position="280"/>
    </location>
</feature>
<keyword evidence="6" id="KW-0411">Iron-sulfur</keyword>